<dbReference type="InterPro" id="IPR017438">
    <property type="entry name" value="ATP-NAD_kinase_N"/>
</dbReference>
<proteinExistence type="predicted"/>
<evidence type="ECO:0000313" key="2">
    <source>
        <dbReference type="EMBL" id="MDO1559288.1"/>
    </source>
</evidence>
<keyword evidence="3" id="KW-1185">Reference proteome</keyword>
<dbReference type="SUPFAM" id="SSF111331">
    <property type="entry name" value="NAD kinase/diacylglycerol kinase-like"/>
    <property type="match status" value="1"/>
</dbReference>
<reference evidence="2" key="1">
    <citation type="submission" date="2023-07" db="EMBL/GenBank/DDBJ databases">
        <title>Brevundimonas soil sp. nov., isolated from the soil of chemical plant.</title>
        <authorList>
            <person name="Wu N."/>
        </authorList>
    </citation>
    <scope>NUCLEOTIDE SEQUENCE</scope>
    <source>
        <strain evidence="2">XZ-24</strain>
    </source>
</reference>
<evidence type="ECO:0000259" key="1">
    <source>
        <dbReference type="PROSITE" id="PS50146"/>
    </source>
</evidence>
<keyword evidence="2" id="KW-0418">Kinase</keyword>
<feature type="domain" description="DAGKc" evidence="1">
    <location>
        <begin position="16"/>
        <end position="145"/>
    </location>
</feature>
<dbReference type="Gene3D" id="3.40.50.10330">
    <property type="entry name" value="Probable inorganic polyphosphate/atp-NAD kinase, domain 1"/>
    <property type="match status" value="1"/>
</dbReference>
<dbReference type="InterPro" id="IPR016064">
    <property type="entry name" value="NAD/diacylglycerol_kinase_sf"/>
</dbReference>
<organism evidence="2 3">
    <name type="scientific">Peiella sedimenti</name>
    <dbReference type="NCBI Taxonomy" id="3061083"/>
    <lineage>
        <taxon>Bacteria</taxon>
        <taxon>Pseudomonadati</taxon>
        <taxon>Pseudomonadota</taxon>
        <taxon>Alphaproteobacteria</taxon>
        <taxon>Caulobacterales</taxon>
        <taxon>Caulobacteraceae</taxon>
        <taxon>Peiella</taxon>
    </lineage>
</organism>
<dbReference type="PROSITE" id="PS50146">
    <property type="entry name" value="DAGK"/>
    <property type="match status" value="1"/>
</dbReference>
<name>A0ABT8SL46_9CAUL</name>
<dbReference type="Proteomes" id="UP001169063">
    <property type="component" value="Unassembled WGS sequence"/>
</dbReference>
<evidence type="ECO:0000313" key="3">
    <source>
        <dbReference type="Proteomes" id="UP001169063"/>
    </source>
</evidence>
<protein>
    <submittedName>
        <fullName evidence="2">Diacylglycerol kinase family protein</fullName>
    </submittedName>
</protein>
<dbReference type="GO" id="GO:0016301">
    <property type="term" value="F:kinase activity"/>
    <property type="evidence" value="ECO:0007669"/>
    <property type="project" value="UniProtKB-KW"/>
</dbReference>
<dbReference type="RefSeq" id="WP_302109724.1">
    <property type="nucleotide sequence ID" value="NZ_JAUKTR010000003.1"/>
</dbReference>
<comment type="caution">
    <text evidence="2">The sequence shown here is derived from an EMBL/GenBank/DDBJ whole genome shotgun (WGS) entry which is preliminary data.</text>
</comment>
<dbReference type="EMBL" id="JAUKTR010000003">
    <property type="protein sequence ID" value="MDO1559288.1"/>
    <property type="molecule type" value="Genomic_DNA"/>
</dbReference>
<keyword evidence="2" id="KW-0808">Transferase</keyword>
<accession>A0ABT8SL46</accession>
<sequence length="306" mass="32853">MTETPAAPARGLTPHFPLKRIEIVINPRSGSVGAKAALEAEALMQGYACDFRIAELDPERMGPTLDDAFSAEPDLIVVLAGDGTARTVAARAGPDGPAIAPLPGGTMNMLPRALYGTTDWRQALESALTEGVEHTVAGGEINGEAFYVAAILGSPALWAPAREAVRTGKLRLAWLYGRRAMRRAFSHRARFQLENDPFRRGEALVLLSPMISKALDRPVGLEAALLDPAGAREVFHLAATAAFSDWRHDPSVKTRTITRARAMARRPIPAIIDGETMHLGSELQVKFVPRAFRALAPKPEAAADSV</sequence>
<dbReference type="Pfam" id="PF00781">
    <property type="entry name" value="DAGK_cat"/>
    <property type="match status" value="1"/>
</dbReference>
<gene>
    <name evidence="2" type="ORF">Q0812_07595</name>
</gene>
<dbReference type="InterPro" id="IPR001206">
    <property type="entry name" value="Diacylglycerol_kinase_cat_dom"/>
</dbReference>